<evidence type="ECO:0000256" key="3">
    <source>
        <dbReference type="ARBA" id="ARBA00023163"/>
    </source>
</evidence>
<dbReference type="InterPro" id="IPR009057">
    <property type="entry name" value="Homeodomain-like_sf"/>
</dbReference>
<evidence type="ECO:0000256" key="1">
    <source>
        <dbReference type="ARBA" id="ARBA00023015"/>
    </source>
</evidence>
<sequence>MGNAAKFDRQQVIDKATHLYWEKGFHATSMRHLQEVIDMRPGSIYAAFGSKEELFKQALRHYTQMGISKLEQFKSQNDSPLAALKAFVKHLVLQSQKGAPDGMCMLAKSVAELTEANQDLLDEARHSLRLMERQFELVLQQAQQQGELSADKDTHRLASHVQIQIAGLRTYAKANNNPELLESLIDDMFGHYPF</sequence>
<accession>A0A837G4Y2</accession>
<dbReference type="Pfam" id="PF16925">
    <property type="entry name" value="TetR_C_13"/>
    <property type="match status" value="1"/>
</dbReference>
<dbReference type="PANTHER" id="PTHR47506">
    <property type="entry name" value="TRANSCRIPTIONAL REGULATORY PROTEIN"/>
    <property type="match status" value="1"/>
</dbReference>
<evidence type="ECO:0000313" key="4">
    <source>
        <dbReference type="EMBL" id="KJY71174.1"/>
    </source>
</evidence>
<dbReference type="SUPFAM" id="SSF46689">
    <property type="entry name" value="Homeodomain-like"/>
    <property type="match status" value="1"/>
</dbReference>
<dbReference type="EMBL" id="JXXR01000016">
    <property type="protein sequence ID" value="KJY71174.1"/>
    <property type="molecule type" value="Genomic_DNA"/>
</dbReference>
<keyword evidence="3" id="KW-0804">Transcription</keyword>
<keyword evidence="1" id="KW-0805">Transcription regulation</keyword>
<dbReference type="RefSeq" id="WP_019277389.1">
    <property type="nucleotide sequence ID" value="NZ_CP063052.1"/>
</dbReference>
<name>A0A837G4Y2_9VIBR</name>
<dbReference type="InterPro" id="IPR001647">
    <property type="entry name" value="HTH_TetR"/>
</dbReference>
<dbReference type="InterPro" id="IPR036271">
    <property type="entry name" value="Tet_transcr_reg_TetR-rel_C_sf"/>
</dbReference>
<protein>
    <submittedName>
        <fullName evidence="4">TetR family transcriptional regulator</fullName>
    </submittedName>
</protein>
<dbReference type="Gene3D" id="1.10.357.10">
    <property type="entry name" value="Tetracycline Repressor, domain 2"/>
    <property type="match status" value="1"/>
</dbReference>
<gene>
    <name evidence="4" type="ORF">TW71_14235</name>
</gene>
<dbReference type="PROSITE" id="PS50977">
    <property type="entry name" value="HTH_TETR_2"/>
    <property type="match status" value="1"/>
</dbReference>
<dbReference type="GO" id="GO:0003677">
    <property type="term" value="F:DNA binding"/>
    <property type="evidence" value="ECO:0007669"/>
    <property type="project" value="UniProtKB-UniRule"/>
</dbReference>
<dbReference type="PANTHER" id="PTHR47506:SF8">
    <property type="entry name" value="REPRESSOR OF PUTATIVE XENOBIOTIC REDUCTASE TETR FAMILY-RELATED"/>
    <property type="match status" value="1"/>
</dbReference>
<evidence type="ECO:0000256" key="2">
    <source>
        <dbReference type="ARBA" id="ARBA00023125"/>
    </source>
</evidence>
<dbReference type="SUPFAM" id="SSF48498">
    <property type="entry name" value="Tetracyclin repressor-like, C-terminal domain"/>
    <property type="match status" value="1"/>
</dbReference>
<dbReference type="Gene3D" id="1.10.10.60">
    <property type="entry name" value="Homeodomain-like"/>
    <property type="match status" value="1"/>
</dbReference>
<dbReference type="InterPro" id="IPR011075">
    <property type="entry name" value="TetR_C"/>
</dbReference>
<organism evidence="4">
    <name type="scientific">Vibrio coralliilyticus</name>
    <dbReference type="NCBI Taxonomy" id="190893"/>
    <lineage>
        <taxon>Bacteria</taxon>
        <taxon>Pseudomonadati</taxon>
        <taxon>Pseudomonadota</taxon>
        <taxon>Gammaproteobacteria</taxon>
        <taxon>Vibrionales</taxon>
        <taxon>Vibrionaceae</taxon>
        <taxon>Vibrio</taxon>
    </lineage>
</organism>
<dbReference type="Pfam" id="PF00440">
    <property type="entry name" value="TetR_N"/>
    <property type="match status" value="1"/>
</dbReference>
<dbReference type="AlphaFoldDB" id="A0A837G4Y2"/>
<reference evidence="4" key="1">
    <citation type="journal article" date="2015" name="BMC Genomics">
        <title>Genome mining reveals unlocked bioactive potential of marine Gram-negative bacteria.</title>
        <authorList>
            <person name="Machado H."/>
            <person name="Sonnenschein E.C."/>
            <person name="Melchiorsen J."/>
            <person name="Gram L."/>
        </authorList>
    </citation>
    <scope>NUCLEOTIDE SEQUENCE</scope>
    <source>
        <strain evidence="4">S2052</strain>
    </source>
</reference>
<keyword evidence="2" id="KW-0238">DNA-binding</keyword>
<comment type="caution">
    <text evidence="4">The sequence shown here is derived from an EMBL/GenBank/DDBJ whole genome shotgun (WGS) entry which is preliminary data.</text>
</comment>
<proteinExistence type="predicted"/>